<evidence type="ECO:0000313" key="1">
    <source>
        <dbReference type="EMBL" id="SCO91254.1"/>
    </source>
</evidence>
<sequence>MPTFSVVRLHKAIKSGVLKPEASLSSINLNNATGNYNLTFRTDKDGLPVLTHDREHQGQTRNFQHLQKPYPQPFKAKSLRAYQWGGIQVDPISRQLIEADGQRWDNIWQLGINRLGDILISINAPNIADGLDIGRRMVKQLYNHQYEHELPAQRIHVPLTAQMTLEFVGVYRSPQRRPPKPKFSTIPVQEYVREAMMRSYLM</sequence>
<name>A0A2H3TRK9_FUSOX</name>
<dbReference type="AlphaFoldDB" id="A0A2H3TRK9"/>
<proteinExistence type="predicted"/>
<accession>A0A2H3TRK9</accession>
<dbReference type="EMBL" id="FMJY01000010">
    <property type="protein sequence ID" value="SCO91254.1"/>
    <property type="molecule type" value="Genomic_DNA"/>
</dbReference>
<protein>
    <submittedName>
        <fullName evidence="1">Uncharacterized protein</fullName>
    </submittedName>
</protein>
<dbReference type="OrthoDB" id="5084692at2759"/>
<dbReference type="Proteomes" id="UP000219369">
    <property type="component" value="Unassembled WGS sequence"/>
</dbReference>
<gene>
    <name evidence="1" type="ORF">FRV6_15382</name>
</gene>
<organism evidence="1 2">
    <name type="scientific">Fusarium oxysporum</name>
    <name type="common">Fusarium vascular wilt</name>
    <dbReference type="NCBI Taxonomy" id="5507"/>
    <lineage>
        <taxon>Eukaryota</taxon>
        <taxon>Fungi</taxon>
        <taxon>Dikarya</taxon>
        <taxon>Ascomycota</taxon>
        <taxon>Pezizomycotina</taxon>
        <taxon>Sordariomycetes</taxon>
        <taxon>Hypocreomycetidae</taxon>
        <taxon>Hypocreales</taxon>
        <taxon>Nectriaceae</taxon>
        <taxon>Fusarium</taxon>
        <taxon>Fusarium oxysporum species complex</taxon>
    </lineage>
</organism>
<reference evidence="2" key="1">
    <citation type="submission" date="2016-09" db="EMBL/GenBank/DDBJ databases">
        <authorList>
            <person name="Guldener U."/>
        </authorList>
    </citation>
    <scope>NUCLEOTIDE SEQUENCE [LARGE SCALE GENOMIC DNA]</scope>
    <source>
        <strain evidence="2">V64-1</strain>
    </source>
</reference>
<evidence type="ECO:0000313" key="2">
    <source>
        <dbReference type="Proteomes" id="UP000219369"/>
    </source>
</evidence>